<evidence type="ECO:0000313" key="7">
    <source>
        <dbReference type="Proteomes" id="UP000198649"/>
    </source>
</evidence>
<dbReference type="InterPro" id="IPR000792">
    <property type="entry name" value="Tscrpt_reg_LuxR_C"/>
</dbReference>
<dbReference type="InterPro" id="IPR007627">
    <property type="entry name" value="RNA_pol_sigma70_r2"/>
</dbReference>
<feature type="domain" description="HTH luxR-type" evidence="5">
    <location>
        <begin position="203"/>
        <end position="261"/>
    </location>
</feature>
<dbReference type="PANTHER" id="PTHR30385">
    <property type="entry name" value="SIGMA FACTOR F FLAGELLAR"/>
    <property type="match status" value="1"/>
</dbReference>
<keyword evidence="2" id="KW-0731">Sigma factor</keyword>
<accession>A0A1I3DPI0</accession>
<dbReference type="PANTHER" id="PTHR30385:SF4">
    <property type="entry name" value="RNA POLYMERASE SIGMA-E FACTOR"/>
    <property type="match status" value="1"/>
</dbReference>
<evidence type="ECO:0000256" key="1">
    <source>
        <dbReference type="ARBA" id="ARBA00023015"/>
    </source>
</evidence>
<keyword evidence="3" id="KW-0238">DNA-binding</keyword>
<dbReference type="EMBL" id="FOQG01000003">
    <property type="protein sequence ID" value="SFH88479.1"/>
    <property type="molecule type" value="Genomic_DNA"/>
</dbReference>
<keyword evidence="7" id="KW-1185">Reference proteome</keyword>
<evidence type="ECO:0000313" key="6">
    <source>
        <dbReference type="EMBL" id="SFH88479.1"/>
    </source>
</evidence>
<dbReference type="Proteomes" id="UP000198649">
    <property type="component" value="Unassembled WGS sequence"/>
</dbReference>
<dbReference type="Gene3D" id="1.20.140.160">
    <property type="match status" value="1"/>
</dbReference>
<evidence type="ECO:0000256" key="4">
    <source>
        <dbReference type="ARBA" id="ARBA00023163"/>
    </source>
</evidence>
<dbReference type="AlphaFoldDB" id="A0A1I3DPI0"/>
<evidence type="ECO:0000256" key="3">
    <source>
        <dbReference type="ARBA" id="ARBA00023125"/>
    </source>
</evidence>
<proteinExistence type="predicted"/>
<dbReference type="Pfam" id="PF04542">
    <property type="entry name" value="Sigma70_r2"/>
    <property type="match status" value="1"/>
</dbReference>
<dbReference type="Pfam" id="PF04545">
    <property type="entry name" value="Sigma70_r4"/>
    <property type="match status" value="1"/>
</dbReference>
<gene>
    <name evidence="6" type="ORF">SAMN05216561_10317</name>
</gene>
<dbReference type="RefSeq" id="WP_091110774.1">
    <property type="nucleotide sequence ID" value="NZ_BKAF01000049.1"/>
</dbReference>
<dbReference type="GO" id="GO:0003677">
    <property type="term" value="F:DNA binding"/>
    <property type="evidence" value="ECO:0007669"/>
    <property type="project" value="UniProtKB-KW"/>
</dbReference>
<dbReference type="InterPro" id="IPR007630">
    <property type="entry name" value="RNA_pol_sigma70_r4"/>
</dbReference>
<keyword evidence="1" id="KW-0805">Transcription regulation</keyword>
<dbReference type="NCBIfam" id="TIGR02937">
    <property type="entry name" value="sigma70-ECF"/>
    <property type="match status" value="1"/>
</dbReference>
<keyword evidence="4" id="KW-0804">Transcription</keyword>
<dbReference type="InterPro" id="IPR013324">
    <property type="entry name" value="RNA_pol_sigma_r3/r4-like"/>
</dbReference>
<dbReference type="STRING" id="1005945.SAMN05216561_10317"/>
<dbReference type="CDD" id="cd06171">
    <property type="entry name" value="Sigma70_r4"/>
    <property type="match status" value="1"/>
</dbReference>
<evidence type="ECO:0000259" key="5">
    <source>
        <dbReference type="SMART" id="SM00421"/>
    </source>
</evidence>
<organism evidence="6 7">
    <name type="scientific">Nocardioides psychrotolerans</name>
    <dbReference type="NCBI Taxonomy" id="1005945"/>
    <lineage>
        <taxon>Bacteria</taxon>
        <taxon>Bacillati</taxon>
        <taxon>Actinomycetota</taxon>
        <taxon>Actinomycetes</taxon>
        <taxon>Propionibacteriales</taxon>
        <taxon>Nocardioidaceae</taxon>
        <taxon>Nocardioides</taxon>
    </lineage>
</organism>
<sequence>MDLLAQPGVTHDVRRAETSRLFAEAAVLSGRRRDQCLDEVVVLNTGVACAVARRYRGRGIADEDLQQVACLALVRAVRRFDAGHDRDFLAFAVPTMSGEIKRYFRDHGWMVRPPRRVQELRARALALRSSTREDELPLGDHDLAARLEVGVEDLREALGASGCFSPDSLDRTTGDQPHLEMADPGSEGAMDSLEARVTLGPLLRVLDERERVIVQLVYAEGWLQREVAEHLDITQAQVSRLLVRILTKMRERAGLDLTPAAA</sequence>
<dbReference type="OrthoDB" id="9804285at2"/>
<name>A0A1I3DPI0_9ACTN</name>
<dbReference type="SUPFAM" id="SSF88659">
    <property type="entry name" value="Sigma3 and sigma4 domains of RNA polymerase sigma factors"/>
    <property type="match status" value="1"/>
</dbReference>
<dbReference type="Gene3D" id="1.20.120.1810">
    <property type="match status" value="1"/>
</dbReference>
<dbReference type="InterPro" id="IPR014284">
    <property type="entry name" value="RNA_pol_sigma-70_dom"/>
</dbReference>
<dbReference type="SUPFAM" id="SSF88946">
    <property type="entry name" value="Sigma2 domain of RNA polymerase sigma factors"/>
    <property type="match status" value="1"/>
</dbReference>
<protein>
    <submittedName>
        <fullName evidence="6">RNA polymerase sigma-B factor</fullName>
    </submittedName>
</protein>
<reference evidence="6 7" key="1">
    <citation type="submission" date="2016-10" db="EMBL/GenBank/DDBJ databases">
        <authorList>
            <person name="de Groot N.N."/>
        </authorList>
    </citation>
    <scope>NUCLEOTIDE SEQUENCE [LARGE SCALE GENOMIC DNA]</scope>
    <source>
        <strain evidence="6 7">CGMCC 1.11156</strain>
    </source>
</reference>
<dbReference type="InterPro" id="IPR013325">
    <property type="entry name" value="RNA_pol_sigma_r2"/>
</dbReference>
<evidence type="ECO:0000256" key="2">
    <source>
        <dbReference type="ARBA" id="ARBA00023082"/>
    </source>
</evidence>
<dbReference type="SMART" id="SM00421">
    <property type="entry name" value="HTH_LUXR"/>
    <property type="match status" value="1"/>
</dbReference>
<dbReference type="GO" id="GO:0016987">
    <property type="term" value="F:sigma factor activity"/>
    <property type="evidence" value="ECO:0007669"/>
    <property type="project" value="UniProtKB-KW"/>
</dbReference>
<dbReference type="GO" id="GO:0006352">
    <property type="term" value="P:DNA-templated transcription initiation"/>
    <property type="evidence" value="ECO:0007669"/>
    <property type="project" value="InterPro"/>
</dbReference>